<dbReference type="EMBL" id="FORU01000012">
    <property type="protein sequence ID" value="SFJ65221.1"/>
    <property type="molecule type" value="Genomic_DNA"/>
</dbReference>
<accession>A0A1I3T5X4</accession>
<evidence type="ECO:0000313" key="1">
    <source>
        <dbReference type="EMBL" id="SFJ65221.1"/>
    </source>
</evidence>
<evidence type="ECO:0000313" key="2">
    <source>
        <dbReference type="Proteomes" id="UP000243887"/>
    </source>
</evidence>
<keyword evidence="2" id="KW-1185">Reference proteome</keyword>
<dbReference type="OrthoDB" id="9982207at2"/>
<dbReference type="AlphaFoldDB" id="A0A1I3T5X4"/>
<dbReference type="RefSeq" id="WP_143077759.1">
    <property type="nucleotide sequence ID" value="NZ_FORU01000012.1"/>
</dbReference>
<protein>
    <submittedName>
        <fullName evidence="1">Uncharacterized protein</fullName>
    </submittedName>
</protein>
<gene>
    <name evidence="1" type="ORF">SAMN04487893_11253</name>
</gene>
<organism evidence="1 2">
    <name type="scientific">Myroides guanonis</name>
    <dbReference type="NCBI Taxonomy" id="1150112"/>
    <lineage>
        <taxon>Bacteria</taxon>
        <taxon>Pseudomonadati</taxon>
        <taxon>Bacteroidota</taxon>
        <taxon>Flavobacteriia</taxon>
        <taxon>Flavobacteriales</taxon>
        <taxon>Flavobacteriaceae</taxon>
        <taxon>Myroides</taxon>
    </lineage>
</organism>
<dbReference type="Proteomes" id="UP000243887">
    <property type="component" value="Unassembled WGS sequence"/>
</dbReference>
<name>A0A1I3T5X4_9FLAO</name>
<sequence>MKKTLFTLMLFIGTIILLPAQEKSTEKAASKKEVINKKMKKEKSKTVEKDNVCLLTKEDELKSLADGEITHPTSVPRIKKEIAELTSCSVENIKIISGGDAGNTAEYIACVCGTKMVYKADYPMKIRTVREL</sequence>
<proteinExistence type="predicted"/>
<reference evidence="2" key="1">
    <citation type="submission" date="2016-10" db="EMBL/GenBank/DDBJ databases">
        <authorList>
            <person name="Varghese N."/>
            <person name="Submissions S."/>
        </authorList>
    </citation>
    <scope>NUCLEOTIDE SEQUENCE [LARGE SCALE GENOMIC DNA]</scope>
    <source>
        <strain evidence="2">DSM 26542</strain>
    </source>
</reference>